<evidence type="ECO:0000313" key="8">
    <source>
        <dbReference type="Xenbase" id="XB-GENE-29092879"/>
    </source>
</evidence>
<dbReference type="KEGG" id="xtr:116407632"/>
<comment type="subcellular location">
    <subcellularLocation>
        <location evidence="1">Cytoplasm</location>
        <location evidence="1">Cytosol</location>
    </subcellularLocation>
</comment>
<dbReference type="Xenbase" id="XB-GENE-29092879">
    <property type="gene designation" value="LOC116407632"/>
</dbReference>
<dbReference type="GO" id="GO:0002218">
    <property type="term" value="P:activation of innate immune response"/>
    <property type="evidence" value="ECO:0000318"/>
    <property type="project" value="GO_Central"/>
</dbReference>
<proteinExistence type="predicted"/>
<evidence type="ECO:0000259" key="5">
    <source>
        <dbReference type="PROSITE" id="PS51830"/>
    </source>
</evidence>
<reference evidence="7" key="1">
    <citation type="submission" date="2025-08" db="UniProtKB">
        <authorList>
            <consortium name="RefSeq"/>
        </authorList>
    </citation>
    <scope>IDENTIFICATION</scope>
    <source>
        <strain evidence="7">Nigerian</strain>
        <tissue evidence="7">Liver and blood</tissue>
    </source>
</reference>
<sequence length="245" mass="27880">MVLETPAAVQPFYVVLKEPTFSPIGVVMMRTLPGIFRKKIPTHGAILIYCRYITGYTLHLYLVPQDPSLLKELHKKEDGSGFSWVAKPPQTNTVYSRRRYFVGGPETARINPRDLKLRFHDNPSMYPYSEIYLLDVTDEISLTVTCTQSQSAMWDVLLRRGNCHSSFLTAPAPGSLQSKFPREYPLAVEAVNQSLWILARFCEIPREVTLVDETSRSVGHFVTDLGPRCKPNMLPEWELVSGCYH</sequence>
<dbReference type="GO" id="GO:0038187">
    <property type="term" value="F:pattern recognition receptor activity"/>
    <property type="evidence" value="ECO:0000318"/>
    <property type="project" value="GO_Central"/>
</dbReference>
<dbReference type="GO" id="GO:0140608">
    <property type="term" value="F:cysteine-type endopeptidase activator activity"/>
    <property type="evidence" value="ECO:0000318"/>
    <property type="project" value="GO_Central"/>
</dbReference>
<dbReference type="GeneID" id="116407632"/>
<feature type="domain" description="FIIND" evidence="5">
    <location>
        <begin position="1"/>
        <end position="172"/>
    </location>
</feature>
<dbReference type="AGR" id="Xenbase:XB-GENE-29092879"/>
<dbReference type="AlphaFoldDB" id="A0A8J1IUD3"/>
<gene>
    <name evidence="7 8" type="primary">LOC116407632</name>
</gene>
<accession>A0A8J1IUD3</accession>
<dbReference type="PANTHER" id="PTHR46985:SF5">
    <property type="entry name" value="NACHT, LRR AND PYD DOMAINS-CONTAINING PROTEIN 1B ALLELE 2"/>
    <property type="match status" value="1"/>
</dbReference>
<dbReference type="RefSeq" id="XP_031749198.1">
    <property type="nucleotide sequence ID" value="XM_031893338.1"/>
</dbReference>
<evidence type="ECO:0000256" key="3">
    <source>
        <dbReference type="ARBA" id="ARBA00022588"/>
    </source>
</evidence>
<evidence type="ECO:0000256" key="1">
    <source>
        <dbReference type="ARBA" id="ARBA00004514"/>
    </source>
</evidence>
<dbReference type="Proteomes" id="UP000008143">
    <property type="component" value="Chromosome 9"/>
</dbReference>
<protein>
    <submittedName>
        <fullName evidence="7">NACHT, LRR and PYD domains-containing protein 1b allele 2-like</fullName>
    </submittedName>
</protein>
<keyword evidence="3" id="KW-0399">Innate immunity</keyword>
<name>A0A8J1IUD3_XENTR</name>
<dbReference type="InterPro" id="IPR051249">
    <property type="entry name" value="NLRP_Inflammasome"/>
</dbReference>
<dbReference type="GO" id="GO:0045087">
    <property type="term" value="P:innate immune response"/>
    <property type="evidence" value="ECO:0007669"/>
    <property type="project" value="UniProtKB-KW"/>
</dbReference>
<evidence type="ECO:0000256" key="2">
    <source>
        <dbReference type="ARBA" id="ARBA00022490"/>
    </source>
</evidence>
<keyword evidence="4" id="KW-0391">Immunity</keyword>
<dbReference type="GO" id="GO:0097193">
    <property type="term" value="P:intrinsic apoptotic signaling pathway"/>
    <property type="evidence" value="ECO:0000318"/>
    <property type="project" value="GO_Central"/>
</dbReference>
<keyword evidence="2" id="KW-0963">Cytoplasm</keyword>
<dbReference type="PROSITE" id="PS51830">
    <property type="entry name" value="FIIND"/>
    <property type="match status" value="1"/>
</dbReference>
<evidence type="ECO:0000256" key="4">
    <source>
        <dbReference type="ARBA" id="ARBA00022859"/>
    </source>
</evidence>
<keyword evidence="6" id="KW-1185">Reference proteome</keyword>
<evidence type="ECO:0000313" key="7">
    <source>
        <dbReference type="RefSeq" id="XP_031749198.1"/>
    </source>
</evidence>
<dbReference type="OrthoDB" id="428577at2759"/>
<evidence type="ECO:0000313" key="6">
    <source>
        <dbReference type="Proteomes" id="UP000008143"/>
    </source>
</evidence>
<dbReference type="GO" id="GO:0072559">
    <property type="term" value="C:NLRP3 inflammasome complex"/>
    <property type="evidence" value="ECO:0000318"/>
    <property type="project" value="GO_Central"/>
</dbReference>
<dbReference type="InterPro" id="IPR025307">
    <property type="entry name" value="FIIND_dom"/>
</dbReference>
<dbReference type="PANTHER" id="PTHR46985">
    <property type="entry name" value="NACHT, LRR AND PYD DOMAINS-CONTAINING PROTEIN 1"/>
    <property type="match status" value="1"/>
</dbReference>
<dbReference type="Pfam" id="PF23679">
    <property type="entry name" value="UPA-FIIND"/>
    <property type="match status" value="1"/>
</dbReference>
<organism evidence="6 7">
    <name type="scientific">Xenopus tropicalis</name>
    <name type="common">Western clawed frog</name>
    <name type="synonym">Silurana tropicalis</name>
    <dbReference type="NCBI Taxonomy" id="8364"/>
    <lineage>
        <taxon>Eukaryota</taxon>
        <taxon>Metazoa</taxon>
        <taxon>Chordata</taxon>
        <taxon>Craniata</taxon>
        <taxon>Vertebrata</taxon>
        <taxon>Euteleostomi</taxon>
        <taxon>Amphibia</taxon>
        <taxon>Batrachia</taxon>
        <taxon>Anura</taxon>
        <taxon>Pipoidea</taxon>
        <taxon>Pipidae</taxon>
        <taxon>Xenopodinae</taxon>
        <taxon>Xenopus</taxon>
        <taxon>Silurana</taxon>
    </lineage>
</organism>
<dbReference type="GO" id="GO:0006954">
    <property type="term" value="P:inflammatory response"/>
    <property type="evidence" value="ECO:0000318"/>
    <property type="project" value="GO_Central"/>
</dbReference>
<dbReference type="GO" id="GO:0005634">
    <property type="term" value="C:nucleus"/>
    <property type="evidence" value="ECO:0000318"/>
    <property type="project" value="GO_Central"/>
</dbReference>